<dbReference type="Proteomes" id="UP000440578">
    <property type="component" value="Unassembled WGS sequence"/>
</dbReference>
<dbReference type="PROSITE" id="PS50294">
    <property type="entry name" value="WD_REPEATS_REGION"/>
    <property type="match status" value="1"/>
</dbReference>
<dbReference type="InterPro" id="IPR020472">
    <property type="entry name" value="WD40_PAC1"/>
</dbReference>
<dbReference type="InterPro" id="IPR015943">
    <property type="entry name" value="WD40/YVTN_repeat-like_dom_sf"/>
</dbReference>
<keyword evidence="6" id="KW-1185">Reference proteome</keyword>
<evidence type="ECO:0000313" key="6">
    <source>
        <dbReference type="Proteomes" id="UP000440578"/>
    </source>
</evidence>
<dbReference type="GO" id="GO:1990234">
    <property type="term" value="C:transferase complex"/>
    <property type="evidence" value="ECO:0007669"/>
    <property type="project" value="UniProtKB-ARBA"/>
</dbReference>
<evidence type="ECO:0000313" key="5">
    <source>
        <dbReference type="EMBL" id="KAF0291258.1"/>
    </source>
</evidence>
<dbReference type="CDD" id="cd00200">
    <property type="entry name" value="WD40"/>
    <property type="match status" value="1"/>
</dbReference>
<dbReference type="AlphaFoldDB" id="A0A6A4VLT3"/>
<accession>A0A6A4VLT3</accession>
<dbReference type="SUPFAM" id="SSF50978">
    <property type="entry name" value="WD40 repeat-like"/>
    <property type="match status" value="2"/>
</dbReference>
<evidence type="ECO:0000256" key="1">
    <source>
        <dbReference type="ARBA" id="ARBA00022574"/>
    </source>
</evidence>
<reference evidence="5 6" key="1">
    <citation type="submission" date="2019-07" db="EMBL/GenBank/DDBJ databases">
        <title>Draft genome assembly of a fouling barnacle, Amphibalanus amphitrite (Darwin, 1854): The first reference genome for Thecostraca.</title>
        <authorList>
            <person name="Kim W."/>
        </authorList>
    </citation>
    <scope>NUCLEOTIDE SEQUENCE [LARGE SCALE GENOMIC DNA]</scope>
    <source>
        <strain evidence="5">SNU_AA5</strain>
        <tissue evidence="5">Soma without cirri and trophi</tissue>
    </source>
</reference>
<name>A0A6A4VLT3_AMPAM</name>
<dbReference type="PROSITE" id="PS50082">
    <property type="entry name" value="WD_REPEATS_2"/>
    <property type="match status" value="4"/>
</dbReference>
<sequence>MGANMGKDRDKSWEVATLDEHEACINVLSVSEDGSMVITGSDDCTARLWCTTTDKQIGVLEKGQKRSNQPPEAASGHLEPISAIGQVRDFVITGSYDHTIRKWDMVSCKCLNVYTGHTDRVLKLLVSDKYIFSASTDKTCKLWRLEEEDEDEDIEICLRTFEGHTAPVRSICYIQGDEQEDAKKKKTRINEDGEEEEEEEDEDEEEEPECEDGINRPGHGDHGVVRRHGSLLVHGARQTDQGSTPKSCVFQIFKANRGPISCMTIDDEGKLLYTAHSDTICEWDIEKGVRTSTKLMRGHTKDITCMQLVNKLLYTGSVDCRRQVLLFTCSSDGDARAYDAKSGKQKRVYSGHQRGITCMCVVDKKLYTGADDGQLRVWDADVPLDIASMAEMENERAAEEAAGAVRPPSAAAAQMAAA</sequence>
<proteinExistence type="predicted"/>
<dbReference type="PANTHER" id="PTHR22847">
    <property type="entry name" value="WD40 REPEAT PROTEIN"/>
    <property type="match status" value="1"/>
</dbReference>
<dbReference type="PRINTS" id="PR00320">
    <property type="entry name" value="GPROTEINBRPT"/>
</dbReference>
<dbReference type="Pfam" id="PF00400">
    <property type="entry name" value="WD40"/>
    <property type="match status" value="4"/>
</dbReference>
<comment type="caution">
    <text evidence="5">The sequence shown here is derived from an EMBL/GenBank/DDBJ whole genome shotgun (WGS) entry which is preliminary data.</text>
</comment>
<feature type="repeat" description="WD" evidence="3">
    <location>
        <begin position="114"/>
        <end position="153"/>
    </location>
</feature>
<keyword evidence="2" id="KW-0677">Repeat</keyword>
<feature type="repeat" description="WD" evidence="3">
    <location>
        <begin position="74"/>
        <end position="113"/>
    </location>
</feature>
<dbReference type="InterPro" id="IPR001680">
    <property type="entry name" value="WD40_rpt"/>
</dbReference>
<protein>
    <submittedName>
        <fullName evidence="5">WD repeat-containing protein 86</fullName>
    </submittedName>
</protein>
<keyword evidence="1 3" id="KW-0853">WD repeat</keyword>
<dbReference type="PANTHER" id="PTHR22847:SF637">
    <property type="entry name" value="WD REPEAT DOMAIN 5B"/>
    <property type="match status" value="1"/>
</dbReference>
<dbReference type="OrthoDB" id="674604at2759"/>
<feature type="repeat" description="WD" evidence="3">
    <location>
        <begin position="349"/>
        <end position="379"/>
    </location>
</feature>
<dbReference type="Gene3D" id="2.130.10.10">
    <property type="entry name" value="YVTN repeat-like/Quinoprotein amine dehydrogenase"/>
    <property type="match status" value="4"/>
</dbReference>
<feature type="region of interest" description="Disordered" evidence="4">
    <location>
        <begin position="183"/>
        <end position="222"/>
    </location>
</feature>
<evidence type="ECO:0000256" key="3">
    <source>
        <dbReference type="PROSITE-ProRule" id="PRU00221"/>
    </source>
</evidence>
<dbReference type="EMBL" id="VIIS01001895">
    <property type="protein sequence ID" value="KAF0291258.1"/>
    <property type="molecule type" value="Genomic_DNA"/>
</dbReference>
<organism evidence="5 6">
    <name type="scientific">Amphibalanus amphitrite</name>
    <name type="common">Striped barnacle</name>
    <name type="synonym">Balanus amphitrite</name>
    <dbReference type="NCBI Taxonomy" id="1232801"/>
    <lineage>
        <taxon>Eukaryota</taxon>
        <taxon>Metazoa</taxon>
        <taxon>Ecdysozoa</taxon>
        <taxon>Arthropoda</taxon>
        <taxon>Crustacea</taxon>
        <taxon>Multicrustacea</taxon>
        <taxon>Cirripedia</taxon>
        <taxon>Thoracica</taxon>
        <taxon>Thoracicalcarea</taxon>
        <taxon>Balanomorpha</taxon>
        <taxon>Balanoidea</taxon>
        <taxon>Balanidae</taxon>
        <taxon>Amphibalaninae</taxon>
        <taxon>Amphibalanus</taxon>
    </lineage>
</organism>
<feature type="repeat" description="WD" evidence="3">
    <location>
        <begin position="18"/>
        <end position="59"/>
    </location>
</feature>
<feature type="compositionally biased region" description="Acidic residues" evidence="4">
    <location>
        <begin position="192"/>
        <end position="212"/>
    </location>
</feature>
<dbReference type="SMART" id="SM00320">
    <property type="entry name" value="WD40"/>
    <property type="match status" value="6"/>
</dbReference>
<gene>
    <name evidence="5" type="primary">WDR86_0</name>
    <name evidence="5" type="ORF">FJT64_010601</name>
</gene>
<evidence type="ECO:0000256" key="2">
    <source>
        <dbReference type="ARBA" id="ARBA00022737"/>
    </source>
</evidence>
<evidence type="ECO:0000256" key="4">
    <source>
        <dbReference type="SAM" id="MobiDB-lite"/>
    </source>
</evidence>
<dbReference type="InterPro" id="IPR036322">
    <property type="entry name" value="WD40_repeat_dom_sf"/>
</dbReference>